<dbReference type="InterPro" id="IPR004401">
    <property type="entry name" value="YbaB/EbfC"/>
</dbReference>
<dbReference type="RefSeq" id="WP_091451981.1">
    <property type="nucleotide sequence ID" value="NZ_FMZZ01000008.1"/>
</dbReference>
<proteinExistence type="predicted"/>
<protein>
    <submittedName>
        <fullName evidence="2">YbaB/EbfC DNA-binding family protein</fullName>
    </submittedName>
</protein>
<evidence type="ECO:0000256" key="1">
    <source>
        <dbReference type="SAM" id="MobiDB-lite"/>
    </source>
</evidence>
<feature type="region of interest" description="Disordered" evidence="1">
    <location>
        <begin position="98"/>
        <end position="140"/>
    </location>
</feature>
<dbReference type="Proteomes" id="UP000199501">
    <property type="component" value="Unassembled WGS sequence"/>
</dbReference>
<accession>A0A1G6SRR2</accession>
<dbReference type="OrthoDB" id="3687926at2"/>
<dbReference type="EMBL" id="FMZZ01000008">
    <property type="protein sequence ID" value="SDD19364.1"/>
    <property type="molecule type" value="Genomic_DNA"/>
</dbReference>
<keyword evidence="2" id="KW-0238">DNA-binding</keyword>
<gene>
    <name evidence="2" type="ORF">SAMN05216174_108128</name>
</gene>
<organism evidence="2 3">
    <name type="scientific">Actinokineospora iranica</name>
    <dbReference type="NCBI Taxonomy" id="1271860"/>
    <lineage>
        <taxon>Bacteria</taxon>
        <taxon>Bacillati</taxon>
        <taxon>Actinomycetota</taxon>
        <taxon>Actinomycetes</taxon>
        <taxon>Pseudonocardiales</taxon>
        <taxon>Pseudonocardiaceae</taxon>
        <taxon>Actinokineospora</taxon>
    </lineage>
</organism>
<feature type="region of interest" description="Disordered" evidence="1">
    <location>
        <begin position="19"/>
        <end position="42"/>
    </location>
</feature>
<evidence type="ECO:0000313" key="2">
    <source>
        <dbReference type="EMBL" id="SDD19364.1"/>
    </source>
</evidence>
<reference evidence="3" key="1">
    <citation type="submission" date="2016-10" db="EMBL/GenBank/DDBJ databases">
        <authorList>
            <person name="Varghese N."/>
            <person name="Submissions S."/>
        </authorList>
    </citation>
    <scope>NUCLEOTIDE SEQUENCE [LARGE SCALE GENOMIC DNA]</scope>
    <source>
        <strain evidence="3">IBRC-M 10403</strain>
    </source>
</reference>
<dbReference type="InterPro" id="IPR036894">
    <property type="entry name" value="YbaB-like_sf"/>
</dbReference>
<dbReference type="STRING" id="1271860.SAMN05216174_108128"/>
<dbReference type="AlphaFoldDB" id="A0A1G6SRR2"/>
<dbReference type="GO" id="GO:0003677">
    <property type="term" value="F:DNA binding"/>
    <property type="evidence" value="ECO:0007669"/>
    <property type="project" value="UniProtKB-KW"/>
</dbReference>
<name>A0A1G6SRR2_9PSEU</name>
<dbReference type="Pfam" id="PF02575">
    <property type="entry name" value="YbaB_DNA_bd"/>
    <property type="match status" value="1"/>
</dbReference>
<sequence>MEIDIEHELDTVAQRVERTRAEAEQRAQRVGPITGKAMSGDGAISVEVRPGGLLSEVKLTPAALSSGSDALAAQIMALADRATRRAGASMYQTLAPVLGPAGEKHLTSLGYEPTDEDDEDEAFDSPLGPLAPRGGRRLPR</sequence>
<evidence type="ECO:0000313" key="3">
    <source>
        <dbReference type="Proteomes" id="UP000199501"/>
    </source>
</evidence>
<keyword evidence="3" id="KW-1185">Reference proteome</keyword>
<feature type="compositionally biased region" description="Acidic residues" evidence="1">
    <location>
        <begin position="113"/>
        <end position="123"/>
    </location>
</feature>
<dbReference type="Gene3D" id="3.30.1310.10">
    <property type="entry name" value="Nucleoid-associated protein YbaB-like domain"/>
    <property type="match status" value="1"/>
</dbReference>